<keyword evidence="2" id="KW-0812">Transmembrane</keyword>
<dbReference type="AlphaFoldDB" id="A0A849SM21"/>
<dbReference type="PANTHER" id="PTHR34978:SF3">
    <property type="entry name" value="SLR0241 PROTEIN"/>
    <property type="match status" value="1"/>
</dbReference>
<evidence type="ECO:0000259" key="3">
    <source>
        <dbReference type="Pfam" id="PF05569"/>
    </source>
</evidence>
<dbReference type="CDD" id="cd07341">
    <property type="entry name" value="M56_BlaR1_MecR1_like"/>
    <property type="match status" value="1"/>
</dbReference>
<accession>A0A849SM21</accession>
<feature type="coiled-coil region" evidence="1">
    <location>
        <begin position="423"/>
        <end position="510"/>
    </location>
</feature>
<dbReference type="InterPro" id="IPR008756">
    <property type="entry name" value="Peptidase_M56"/>
</dbReference>
<feature type="transmembrane region" description="Helical" evidence="2">
    <location>
        <begin position="6"/>
        <end position="28"/>
    </location>
</feature>
<evidence type="ECO:0000256" key="2">
    <source>
        <dbReference type="SAM" id="Phobius"/>
    </source>
</evidence>
<evidence type="ECO:0000313" key="4">
    <source>
        <dbReference type="EMBL" id="NOT35646.1"/>
    </source>
</evidence>
<name>A0A849SM21_UNCEI</name>
<reference evidence="4 5" key="1">
    <citation type="submission" date="2020-04" db="EMBL/GenBank/DDBJ databases">
        <title>Metagenomic profiling of ammonia- and methane-oxidizing microorganisms in a Dutch drinking water treatment plant.</title>
        <authorList>
            <person name="Poghosyan L."/>
            <person name="Leucker S."/>
        </authorList>
    </citation>
    <scope>NUCLEOTIDE SEQUENCE [LARGE SCALE GENOMIC DNA]</scope>
    <source>
        <strain evidence="4">S-RSF-IL-03</strain>
    </source>
</reference>
<feature type="transmembrane region" description="Helical" evidence="2">
    <location>
        <begin position="312"/>
        <end position="332"/>
    </location>
</feature>
<dbReference type="Pfam" id="PF05569">
    <property type="entry name" value="Peptidase_M56"/>
    <property type="match status" value="1"/>
</dbReference>
<comment type="caution">
    <text evidence="4">The sequence shown here is derived from an EMBL/GenBank/DDBJ whole genome shotgun (WGS) entry which is preliminary data.</text>
</comment>
<dbReference type="EMBL" id="JABFRW010000208">
    <property type="protein sequence ID" value="NOT35646.1"/>
    <property type="molecule type" value="Genomic_DNA"/>
</dbReference>
<feature type="transmembrane region" description="Helical" evidence="2">
    <location>
        <begin position="40"/>
        <end position="57"/>
    </location>
</feature>
<keyword evidence="1" id="KW-0175">Coiled coil</keyword>
<dbReference type="PANTHER" id="PTHR34978">
    <property type="entry name" value="POSSIBLE SENSOR-TRANSDUCER PROTEIN BLAR"/>
    <property type="match status" value="1"/>
</dbReference>
<keyword evidence="2" id="KW-0472">Membrane</keyword>
<evidence type="ECO:0000313" key="5">
    <source>
        <dbReference type="Proteomes" id="UP000580839"/>
    </source>
</evidence>
<dbReference type="Proteomes" id="UP000580839">
    <property type="component" value="Unassembled WGS sequence"/>
</dbReference>
<sequence>MSPGHLFTAMLRASIEGGALLILLWIVVRFWPSVPATTRRVWWWCGALRMILGLLPMPRFTIAPLPAFDPLPDYLPVALTTLSGRSLGSVAIPSRLPVAISSFELLAVVFLTLWLAGVVLGIVRMSRRMLALRRVWNAARPASDPRITAWRTEWALVLGHGGVPEIRESGAIETPLAFGGLRSGVLLPIGCERLPDDTLRLVIAHELSHVRRRDPLLAWVPALAEQLFWFHPLVRFAGREYLAAREEVCDADALRATGASPQNYGALLLEFGTGRAWSIPGTASCGSLDGRHLKRRLGMLSNRLTATRAQRAGIAILTLVLIGLGFAPVRFVQAREARFSGTIENASRRSPIAFMIKTRGEKGTRGSVDEYDLVSARRLERIDVTTVYFRLGDRAWTSSDDRTLAEVRSALEPEDRLDARESVVEQRRAVLEAEQQKLELKREALELRRTALEERRAALEERLERAREEGGSTRELRAQALDLGDEREVLDRARAELSEAREQLSSRLKAHYQADKSRYAERDALHERVLEEVARIARAAVADGRAEPFVP</sequence>
<protein>
    <submittedName>
        <fullName evidence="4">M56 family metallopeptidase</fullName>
    </submittedName>
</protein>
<proteinExistence type="predicted"/>
<feature type="domain" description="Peptidase M56" evidence="3">
    <location>
        <begin position="10"/>
        <end position="300"/>
    </location>
</feature>
<organism evidence="4 5">
    <name type="scientific">Eiseniibacteriota bacterium</name>
    <dbReference type="NCBI Taxonomy" id="2212470"/>
    <lineage>
        <taxon>Bacteria</taxon>
        <taxon>Candidatus Eiseniibacteriota</taxon>
    </lineage>
</organism>
<dbReference type="InterPro" id="IPR052173">
    <property type="entry name" value="Beta-lactam_resp_regulator"/>
</dbReference>
<evidence type="ECO:0000256" key="1">
    <source>
        <dbReference type="SAM" id="Coils"/>
    </source>
</evidence>
<gene>
    <name evidence="4" type="ORF">HOP12_16005</name>
</gene>
<keyword evidence="2" id="KW-1133">Transmembrane helix</keyword>
<feature type="transmembrane region" description="Helical" evidence="2">
    <location>
        <begin position="105"/>
        <end position="123"/>
    </location>
</feature>